<protein>
    <recommendedName>
        <fullName evidence="3">WSC domain-containing protein</fullName>
    </recommendedName>
</protein>
<keyword evidence="2" id="KW-0732">Signal</keyword>
<evidence type="ECO:0000256" key="2">
    <source>
        <dbReference type="SAM" id="SignalP"/>
    </source>
</evidence>
<dbReference type="RefSeq" id="XP_042998606.1">
    <property type="nucleotide sequence ID" value="XM_043142672.1"/>
</dbReference>
<feature type="region of interest" description="Disordered" evidence="1">
    <location>
        <begin position="508"/>
        <end position="534"/>
    </location>
</feature>
<feature type="compositionally biased region" description="Low complexity" evidence="1">
    <location>
        <begin position="514"/>
        <end position="534"/>
    </location>
</feature>
<feature type="compositionally biased region" description="Polar residues" evidence="1">
    <location>
        <begin position="279"/>
        <end position="300"/>
    </location>
</feature>
<gene>
    <name evidence="4" type="ORF">UV8b_05174</name>
</gene>
<evidence type="ECO:0000259" key="3">
    <source>
        <dbReference type="PROSITE" id="PS51212"/>
    </source>
</evidence>
<feature type="compositionally biased region" description="Polar residues" evidence="1">
    <location>
        <begin position="340"/>
        <end position="361"/>
    </location>
</feature>
<feature type="region of interest" description="Disordered" evidence="1">
    <location>
        <begin position="423"/>
        <end position="487"/>
    </location>
</feature>
<evidence type="ECO:0000313" key="5">
    <source>
        <dbReference type="Proteomes" id="UP000027002"/>
    </source>
</evidence>
<accession>A0A8E5HTA8</accession>
<dbReference type="Pfam" id="PF01822">
    <property type="entry name" value="WSC"/>
    <property type="match status" value="1"/>
</dbReference>
<evidence type="ECO:0000313" key="4">
    <source>
        <dbReference type="EMBL" id="QUC20933.1"/>
    </source>
</evidence>
<feature type="chain" id="PRO_5034258542" description="WSC domain-containing protein" evidence="2">
    <location>
        <begin position="26"/>
        <end position="534"/>
    </location>
</feature>
<name>A0A8E5HTA8_USTVR</name>
<dbReference type="KEGG" id="uvi:66065952"/>
<reference evidence="4" key="1">
    <citation type="submission" date="2020-03" db="EMBL/GenBank/DDBJ databases">
        <title>A mixture of massive structural variations and highly conserved coding sequences in Ustilaginoidea virens genome.</title>
        <authorList>
            <person name="Zhang K."/>
            <person name="Zhao Z."/>
            <person name="Zhang Z."/>
            <person name="Li Y."/>
            <person name="Hsiang T."/>
            <person name="Sun W."/>
        </authorList>
    </citation>
    <scope>NUCLEOTIDE SEQUENCE</scope>
    <source>
        <strain evidence="4">UV-8b</strain>
    </source>
</reference>
<organism evidence="4 5">
    <name type="scientific">Ustilaginoidea virens</name>
    <name type="common">Rice false smut fungus</name>
    <name type="synonym">Villosiclava virens</name>
    <dbReference type="NCBI Taxonomy" id="1159556"/>
    <lineage>
        <taxon>Eukaryota</taxon>
        <taxon>Fungi</taxon>
        <taxon>Dikarya</taxon>
        <taxon>Ascomycota</taxon>
        <taxon>Pezizomycotina</taxon>
        <taxon>Sordariomycetes</taxon>
        <taxon>Hypocreomycetidae</taxon>
        <taxon>Hypocreales</taxon>
        <taxon>Clavicipitaceae</taxon>
        <taxon>Ustilaginoidea</taxon>
    </lineage>
</organism>
<dbReference type="Proteomes" id="UP000027002">
    <property type="component" value="Chromosome 4"/>
</dbReference>
<keyword evidence="5" id="KW-1185">Reference proteome</keyword>
<feature type="compositionally biased region" description="Low complexity" evidence="1">
    <location>
        <begin position="230"/>
        <end position="252"/>
    </location>
</feature>
<feature type="domain" description="WSC" evidence="3">
    <location>
        <begin position="117"/>
        <end position="207"/>
    </location>
</feature>
<dbReference type="OrthoDB" id="2019572at2759"/>
<dbReference type="PROSITE" id="PS51212">
    <property type="entry name" value="WSC"/>
    <property type="match status" value="1"/>
</dbReference>
<dbReference type="EMBL" id="CP072756">
    <property type="protein sequence ID" value="QUC20933.1"/>
    <property type="molecule type" value="Genomic_DNA"/>
</dbReference>
<feature type="region of interest" description="Disordered" evidence="1">
    <location>
        <begin position="230"/>
        <end position="408"/>
    </location>
</feature>
<proteinExistence type="predicted"/>
<feature type="compositionally biased region" description="Polar residues" evidence="1">
    <location>
        <begin position="253"/>
        <end position="271"/>
    </location>
</feature>
<sequence>MKWASWRLIGLWGLEACLLSGRARGEAASCSTNTIVNYQPLEVSCQGSKYTLTGAYTTTTCLPVTYVTVTTAGDGAVATTVTLQPSGTAPGTVLIQSPAASAAACSSGCSLPAQLIDFRFYGCAASSAGFPTFTIVSSSSSMDLGMCASLCTTRYMGVYNSNCYCGNALDASLTVGGSNQCACNSACPGNANQCCGGQAILNLQRRYVGRLRRQSAALANIAMSLYQRSGAGNNTTTGTTTTGSSQPSTYTTVTQPYSGSLTAPTNASSDPVTLHDPYPSSQATSGPVTIYLSSQASSGPITLHDPYPSSQASSDPITIHEPYPSSQASSDPVTLHDPYPSSQATSGPVTIYLSSQASSGPITLHDPYPSSQASSDPITIHEPYPSSQASSDPVTLHDPYPSSQATSGPVTIYLSSQASSGPITLHDPYPSSQASSDPITIYDPYPSSQASSDPVTIHEPYPSSQASSDPVTLHDPYPSSQASTDSSSSFIPFATTIAVSLRSEPSVLFGPLVPSTTTTDAPSDTTSDPAPSAT</sequence>
<dbReference type="AlphaFoldDB" id="A0A8E5HTA8"/>
<evidence type="ECO:0000256" key="1">
    <source>
        <dbReference type="SAM" id="MobiDB-lite"/>
    </source>
</evidence>
<dbReference type="GeneID" id="66065952"/>
<dbReference type="InterPro" id="IPR002889">
    <property type="entry name" value="WSC_carb-bd"/>
</dbReference>
<dbReference type="SMART" id="SM00321">
    <property type="entry name" value="WSC"/>
    <property type="match status" value="1"/>
</dbReference>
<feature type="signal peptide" evidence="2">
    <location>
        <begin position="1"/>
        <end position="25"/>
    </location>
</feature>